<dbReference type="InterPro" id="IPR001647">
    <property type="entry name" value="HTH_TetR"/>
</dbReference>
<name>A0AAE3FXM9_9EURY</name>
<dbReference type="PANTHER" id="PTHR30055">
    <property type="entry name" value="HTH-TYPE TRANSCRIPTIONAL REGULATOR RUTR"/>
    <property type="match status" value="1"/>
</dbReference>
<dbReference type="AlphaFoldDB" id="A0AAE3FXM9"/>
<keyword evidence="3 5" id="KW-0238">DNA-binding</keyword>
<dbReference type="GO" id="GO:0003700">
    <property type="term" value="F:DNA-binding transcription factor activity"/>
    <property type="evidence" value="ECO:0007669"/>
    <property type="project" value="TreeGrafter"/>
</dbReference>
<accession>A0AAE3FXM9</accession>
<evidence type="ECO:0000256" key="2">
    <source>
        <dbReference type="ARBA" id="ARBA00023015"/>
    </source>
</evidence>
<dbReference type="GO" id="GO:0000976">
    <property type="term" value="F:transcription cis-regulatory region binding"/>
    <property type="evidence" value="ECO:0007669"/>
    <property type="project" value="TreeGrafter"/>
</dbReference>
<dbReference type="Pfam" id="PF13977">
    <property type="entry name" value="TetR_C_6"/>
    <property type="match status" value="1"/>
</dbReference>
<reference evidence="7" key="2">
    <citation type="submission" date="2022-02" db="EMBL/GenBank/DDBJ databases">
        <authorList>
            <person name="Elcheninov A.G."/>
            <person name="Sorokin D.Y."/>
            <person name="Kublanov I.V."/>
        </authorList>
    </citation>
    <scope>NUCLEOTIDE SEQUENCE</scope>
    <source>
        <strain evidence="7">AArc-St2</strain>
    </source>
</reference>
<keyword evidence="8" id="KW-1185">Reference proteome</keyword>
<dbReference type="RefSeq" id="WP_250584286.1">
    <property type="nucleotide sequence ID" value="NZ_JAKRVX010000003.1"/>
</dbReference>
<keyword evidence="2" id="KW-0805">Transcription regulation</keyword>
<feature type="DNA-binding region" description="H-T-H motif" evidence="5">
    <location>
        <begin position="27"/>
        <end position="46"/>
    </location>
</feature>
<evidence type="ECO:0000256" key="4">
    <source>
        <dbReference type="ARBA" id="ARBA00023163"/>
    </source>
</evidence>
<dbReference type="InterPro" id="IPR039538">
    <property type="entry name" value="BetI_C"/>
</dbReference>
<dbReference type="InterPro" id="IPR050109">
    <property type="entry name" value="HTH-type_TetR-like_transc_reg"/>
</dbReference>
<evidence type="ECO:0000259" key="6">
    <source>
        <dbReference type="PROSITE" id="PS50977"/>
    </source>
</evidence>
<feature type="domain" description="HTH tetR-type" evidence="6">
    <location>
        <begin position="4"/>
        <end position="64"/>
    </location>
</feature>
<protein>
    <submittedName>
        <fullName evidence="7">TetR/AcrR family transcriptional regulator</fullName>
    </submittedName>
</protein>
<sequence>MTSEQTHDKIMEATHTALCKQGYGGLTMQDIANEAGKSKSLLHYHYDTKADLLVTFIEHLLDDFEDRVAVTEDASPQDRLLSFIEWFIIEPHEEERAAFHLALLELRAQAAFNEAFSEQLRASDELLRETVASIIREGIGDGVFYDVEVEPLAAMIIATLDGARTRQITLSTDWYTETVCTQLISALQTMLFVDSEVVTPRE</sequence>
<dbReference type="PRINTS" id="PR00455">
    <property type="entry name" value="HTHTETR"/>
</dbReference>
<dbReference type="PANTHER" id="PTHR30055:SF234">
    <property type="entry name" value="HTH-TYPE TRANSCRIPTIONAL REGULATOR BETI"/>
    <property type="match status" value="1"/>
</dbReference>
<dbReference type="SUPFAM" id="SSF48498">
    <property type="entry name" value="Tetracyclin repressor-like, C-terminal domain"/>
    <property type="match status" value="1"/>
</dbReference>
<proteinExistence type="predicted"/>
<evidence type="ECO:0000256" key="5">
    <source>
        <dbReference type="PROSITE-ProRule" id="PRU00335"/>
    </source>
</evidence>
<evidence type="ECO:0000256" key="3">
    <source>
        <dbReference type="ARBA" id="ARBA00023125"/>
    </source>
</evidence>
<dbReference type="Gene3D" id="1.10.357.10">
    <property type="entry name" value="Tetracycline Repressor, domain 2"/>
    <property type="match status" value="1"/>
</dbReference>
<dbReference type="InterPro" id="IPR009057">
    <property type="entry name" value="Homeodomain-like_sf"/>
</dbReference>
<reference evidence="7" key="1">
    <citation type="journal article" date="2022" name="Syst. Appl. Microbiol.">
        <title>Natronocalculus amylovorans gen. nov., sp. nov., and Natranaeroarchaeum aerophilus sp. nov., dominant culturable amylolytic natronoarchaea from hypersaline soda lakes in southwestern Siberia.</title>
        <authorList>
            <person name="Sorokin D.Y."/>
            <person name="Elcheninov A.G."/>
            <person name="Khizhniak T.V."/>
            <person name="Koenen M."/>
            <person name="Bale N.J."/>
            <person name="Damste J.S.S."/>
            <person name="Kublanov I.V."/>
        </authorList>
    </citation>
    <scope>NUCLEOTIDE SEQUENCE</scope>
    <source>
        <strain evidence="7">AArc-St2</strain>
    </source>
</reference>
<keyword evidence="4" id="KW-0804">Transcription</keyword>
<evidence type="ECO:0000313" key="8">
    <source>
        <dbReference type="Proteomes" id="UP001203207"/>
    </source>
</evidence>
<dbReference type="PROSITE" id="PS50977">
    <property type="entry name" value="HTH_TETR_2"/>
    <property type="match status" value="1"/>
</dbReference>
<dbReference type="Proteomes" id="UP001203207">
    <property type="component" value="Unassembled WGS sequence"/>
</dbReference>
<comment type="caution">
    <text evidence="7">The sequence shown here is derived from an EMBL/GenBank/DDBJ whole genome shotgun (WGS) entry which is preliminary data.</text>
</comment>
<evidence type="ECO:0000256" key="1">
    <source>
        <dbReference type="ARBA" id="ARBA00022491"/>
    </source>
</evidence>
<dbReference type="EMBL" id="JAKRVX010000003">
    <property type="protein sequence ID" value="MCL9817267.1"/>
    <property type="molecule type" value="Genomic_DNA"/>
</dbReference>
<keyword evidence="1" id="KW-0678">Repressor</keyword>
<gene>
    <name evidence="7" type="ORF">AArcSt2_09960</name>
</gene>
<evidence type="ECO:0000313" key="7">
    <source>
        <dbReference type="EMBL" id="MCL9817267.1"/>
    </source>
</evidence>
<dbReference type="InterPro" id="IPR036271">
    <property type="entry name" value="Tet_transcr_reg_TetR-rel_C_sf"/>
</dbReference>
<dbReference type="SUPFAM" id="SSF46689">
    <property type="entry name" value="Homeodomain-like"/>
    <property type="match status" value="1"/>
</dbReference>
<dbReference type="Pfam" id="PF00440">
    <property type="entry name" value="TetR_N"/>
    <property type="match status" value="1"/>
</dbReference>
<organism evidence="7 8">
    <name type="scientific">Natronocalculus amylovorans</name>
    <dbReference type="NCBI Taxonomy" id="2917812"/>
    <lineage>
        <taxon>Archaea</taxon>
        <taxon>Methanobacteriati</taxon>
        <taxon>Methanobacteriota</taxon>
        <taxon>Stenosarchaea group</taxon>
        <taxon>Halobacteria</taxon>
        <taxon>Halobacteriales</taxon>
        <taxon>Haloferacaceae</taxon>
        <taxon>Natronocalculus</taxon>
    </lineage>
</organism>